<proteinExistence type="predicted"/>
<gene>
    <name evidence="1" type="ORF">PoB_004806400</name>
</gene>
<dbReference type="Proteomes" id="UP000735302">
    <property type="component" value="Unassembled WGS sequence"/>
</dbReference>
<name>A0AAV4BN51_9GAST</name>
<protein>
    <submittedName>
        <fullName evidence="1">Uncharacterized protein</fullName>
    </submittedName>
</protein>
<accession>A0AAV4BN51</accession>
<keyword evidence="2" id="KW-1185">Reference proteome</keyword>
<sequence>MAILELAVGWEPLRLRRGEQTVLAQGRYLRTGESAPLRSMVDEFAKRCRRIKKVPVLSVAHDLSAKYSVPTDRTRLHVPTWAPEAAPLPPEISLYIRRWAGRKRCVPSL</sequence>
<evidence type="ECO:0000313" key="1">
    <source>
        <dbReference type="EMBL" id="GFO21559.1"/>
    </source>
</evidence>
<dbReference type="AlphaFoldDB" id="A0AAV4BN51"/>
<evidence type="ECO:0000313" key="2">
    <source>
        <dbReference type="Proteomes" id="UP000735302"/>
    </source>
</evidence>
<reference evidence="1 2" key="1">
    <citation type="journal article" date="2021" name="Elife">
        <title>Chloroplast acquisition without the gene transfer in kleptoplastic sea slugs, Plakobranchus ocellatus.</title>
        <authorList>
            <person name="Maeda T."/>
            <person name="Takahashi S."/>
            <person name="Yoshida T."/>
            <person name="Shimamura S."/>
            <person name="Takaki Y."/>
            <person name="Nagai Y."/>
            <person name="Toyoda A."/>
            <person name="Suzuki Y."/>
            <person name="Arimoto A."/>
            <person name="Ishii H."/>
            <person name="Satoh N."/>
            <person name="Nishiyama T."/>
            <person name="Hasebe M."/>
            <person name="Maruyama T."/>
            <person name="Minagawa J."/>
            <person name="Obokata J."/>
            <person name="Shigenobu S."/>
        </authorList>
    </citation>
    <scope>NUCLEOTIDE SEQUENCE [LARGE SCALE GENOMIC DNA]</scope>
</reference>
<organism evidence="1 2">
    <name type="scientific">Plakobranchus ocellatus</name>
    <dbReference type="NCBI Taxonomy" id="259542"/>
    <lineage>
        <taxon>Eukaryota</taxon>
        <taxon>Metazoa</taxon>
        <taxon>Spiralia</taxon>
        <taxon>Lophotrochozoa</taxon>
        <taxon>Mollusca</taxon>
        <taxon>Gastropoda</taxon>
        <taxon>Heterobranchia</taxon>
        <taxon>Euthyneura</taxon>
        <taxon>Panpulmonata</taxon>
        <taxon>Sacoglossa</taxon>
        <taxon>Placobranchoidea</taxon>
        <taxon>Plakobranchidae</taxon>
        <taxon>Plakobranchus</taxon>
    </lineage>
</organism>
<comment type="caution">
    <text evidence="1">The sequence shown here is derived from an EMBL/GenBank/DDBJ whole genome shotgun (WGS) entry which is preliminary data.</text>
</comment>
<dbReference type="EMBL" id="BLXT01005262">
    <property type="protein sequence ID" value="GFO21559.1"/>
    <property type="molecule type" value="Genomic_DNA"/>
</dbReference>